<accession>A0ACC0U1G4</accession>
<dbReference type="EMBL" id="JAGFNK010000217">
    <property type="protein sequence ID" value="KAI9457733.1"/>
    <property type="molecule type" value="Genomic_DNA"/>
</dbReference>
<dbReference type="Proteomes" id="UP001207468">
    <property type="component" value="Unassembled WGS sequence"/>
</dbReference>
<gene>
    <name evidence="1" type="ORF">F5148DRAFT_341572</name>
</gene>
<protein>
    <submittedName>
        <fullName evidence="1">Uncharacterized protein</fullName>
    </submittedName>
</protein>
<reference evidence="1" key="1">
    <citation type="submission" date="2021-03" db="EMBL/GenBank/DDBJ databases">
        <title>Evolutionary priming and transition to the ectomycorrhizal habit in an iconic lineage of mushroom-forming fungi: is preadaptation a requirement?</title>
        <authorList>
            <consortium name="DOE Joint Genome Institute"/>
            <person name="Looney B.P."/>
            <person name="Miyauchi S."/>
            <person name="Morin E."/>
            <person name="Drula E."/>
            <person name="Courty P.E."/>
            <person name="Chicoki N."/>
            <person name="Fauchery L."/>
            <person name="Kohler A."/>
            <person name="Kuo A."/>
            <person name="LaButti K."/>
            <person name="Pangilinan J."/>
            <person name="Lipzen A."/>
            <person name="Riley R."/>
            <person name="Andreopoulos W."/>
            <person name="He G."/>
            <person name="Johnson J."/>
            <person name="Barry K.W."/>
            <person name="Grigoriev I.V."/>
            <person name="Nagy L."/>
            <person name="Hibbett D."/>
            <person name="Henrissat B."/>
            <person name="Matheny P.B."/>
            <person name="Labbe J."/>
            <person name="Martin A.F."/>
        </authorList>
    </citation>
    <scope>NUCLEOTIDE SEQUENCE</scope>
    <source>
        <strain evidence="1">BPL698</strain>
    </source>
</reference>
<organism evidence="1 2">
    <name type="scientific">Russula earlei</name>
    <dbReference type="NCBI Taxonomy" id="71964"/>
    <lineage>
        <taxon>Eukaryota</taxon>
        <taxon>Fungi</taxon>
        <taxon>Dikarya</taxon>
        <taxon>Basidiomycota</taxon>
        <taxon>Agaricomycotina</taxon>
        <taxon>Agaricomycetes</taxon>
        <taxon>Russulales</taxon>
        <taxon>Russulaceae</taxon>
        <taxon>Russula</taxon>
    </lineage>
</organism>
<evidence type="ECO:0000313" key="1">
    <source>
        <dbReference type="EMBL" id="KAI9457733.1"/>
    </source>
</evidence>
<keyword evidence="2" id="KW-1185">Reference proteome</keyword>
<sequence>MSEDPPTQAHPSISNPNQSQRIRYNETSTSSRGKVVTRPPWAKDEPPSPTDSQYEPSLPGRSRGPSDASRSDASQNSLIGQRGEHRWFPFTRRHPMPPSEVSRAESPPVRLEKRSSILRSSSFNAAGFGRREDHSPALDEKSQELAHSRARDRSLRIALPATPATPYSLSHGRTPGWDSPWAASARPLDSLPRGDVYEQLQSGESPERQPHDEGTVDESWWPRARKRARAYLLNNVYAPLLFRFINITFTTAALAVAIQIRTAEKHSHSYGILGSSSTLVIIFAPLTLVHVMVAIYLEYFGRPLGLWRTSSKLAHTLLEVLFICAWSAALSLCCDNYFTSPIPCASASDISWYSQLPRPPSPLGGDDEKAGKSLCEHQMALIILVGIGLLMYCFNLVISLYRIFEKVKHHHKSVWGGP</sequence>
<evidence type="ECO:0000313" key="2">
    <source>
        <dbReference type="Proteomes" id="UP001207468"/>
    </source>
</evidence>
<name>A0ACC0U1G4_9AGAM</name>
<proteinExistence type="predicted"/>
<comment type="caution">
    <text evidence="1">The sequence shown here is derived from an EMBL/GenBank/DDBJ whole genome shotgun (WGS) entry which is preliminary data.</text>
</comment>